<evidence type="ECO:0000313" key="2">
    <source>
        <dbReference type="Proteomes" id="UP000625711"/>
    </source>
</evidence>
<dbReference type="AlphaFoldDB" id="A0A834MA85"/>
<dbReference type="EMBL" id="JAACXV010013789">
    <property type="protein sequence ID" value="KAF7272295.1"/>
    <property type="molecule type" value="Genomic_DNA"/>
</dbReference>
<keyword evidence="2" id="KW-1185">Reference proteome</keyword>
<organism evidence="1 2">
    <name type="scientific">Rhynchophorus ferrugineus</name>
    <name type="common">Red palm weevil</name>
    <name type="synonym">Curculio ferrugineus</name>
    <dbReference type="NCBI Taxonomy" id="354439"/>
    <lineage>
        <taxon>Eukaryota</taxon>
        <taxon>Metazoa</taxon>
        <taxon>Ecdysozoa</taxon>
        <taxon>Arthropoda</taxon>
        <taxon>Hexapoda</taxon>
        <taxon>Insecta</taxon>
        <taxon>Pterygota</taxon>
        <taxon>Neoptera</taxon>
        <taxon>Endopterygota</taxon>
        <taxon>Coleoptera</taxon>
        <taxon>Polyphaga</taxon>
        <taxon>Cucujiformia</taxon>
        <taxon>Curculionidae</taxon>
        <taxon>Dryophthorinae</taxon>
        <taxon>Rhynchophorus</taxon>
    </lineage>
</organism>
<comment type="caution">
    <text evidence="1">The sequence shown here is derived from an EMBL/GenBank/DDBJ whole genome shotgun (WGS) entry which is preliminary data.</text>
</comment>
<accession>A0A834MA85</accession>
<reference evidence="1" key="1">
    <citation type="submission" date="2020-08" db="EMBL/GenBank/DDBJ databases">
        <title>Genome sequencing and assembly of the red palm weevil Rhynchophorus ferrugineus.</title>
        <authorList>
            <person name="Dias G.B."/>
            <person name="Bergman C.M."/>
            <person name="Manee M."/>
        </authorList>
    </citation>
    <scope>NUCLEOTIDE SEQUENCE</scope>
    <source>
        <strain evidence="1">AA-2017</strain>
        <tissue evidence="1">Whole larva</tissue>
    </source>
</reference>
<dbReference type="Proteomes" id="UP000625711">
    <property type="component" value="Unassembled WGS sequence"/>
</dbReference>
<sequence>MLTKINPLVYSRLRRDGSWHPFVLPSGEFESSAGPVIYHDTPPTPLRREQTQFPFWADAVAFFPYFPLISTRNLSRAQPRPCQSRAPVALPAASAAAPSIN</sequence>
<protein>
    <submittedName>
        <fullName evidence="1">Uncharacterized protein</fullName>
    </submittedName>
</protein>
<evidence type="ECO:0000313" key="1">
    <source>
        <dbReference type="EMBL" id="KAF7272295.1"/>
    </source>
</evidence>
<proteinExistence type="predicted"/>
<name>A0A834MA85_RHYFE</name>
<gene>
    <name evidence="1" type="ORF">GWI33_014919</name>
</gene>